<dbReference type="Proteomes" id="UP000435985">
    <property type="component" value="Unassembled WGS sequence"/>
</dbReference>
<evidence type="ECO:0000313" key="2">
    <source>
        <dbReference type="Proteomes" id="UP000435985"/>
    </source>
</evidence>
<accession>A0A642C2Q4</accession>
<evidence type="ECO:0000313" key="1">
    <source>
        <dbReference type="EMBL" id="KAA4646128.1"/>
    </source>
</evidence>
<organism evidence="1 2">
    <name type="scientific">Bacteroides ovatus</name>
    <dbReference type="NCBI Taxonomy" id="28116"/>
    <lineage>
        <taxon>Bacteria</taxon>
        <taxon>Pseudomonadati</taxon>
        <taxon>Bacteroidota</taxon>
        <taxon>Bacteroidia</taxon>
        <taxon>Bacteroidales</taxon>
        <taxon>Bacteroidaceae</taxon>
        <taxon>Bacteroides</taxon>
    </lineage>
</organism>
<name>A0A642C2Q4_BACOV</name>
<comment type="caution">
    <text evidence="1">The sequence shown here is derived from an EMBL/GenBank/DDBJ whole genome shotgun (WGS) entry which is preliminary data.</text>
</comment>
<gene>
    <name evidence="1" type="ORF">F3B98_32630</name>
</gene>
<sequence length="115" mass="13934">MDYHNNTVWWYDSTTGKLIMGTLFEPIAVNKNGIYVCQVLDDCDITLDLHFFERRGNMIYEIQAYKNNNYSGEHSLFTFEEEHYKQIFWNKNNRLYLRSYDIIHNEMVYLKISLN</sequence>
<protein>
    <submittedName>
        <fullName evidence="1">Uncharacterized protein</fullName>
    </submittedName>
</protein>
<proteinExistence type="predicted"/>
<dbReference type="AlphaFoldDB" id="A0A642C2Q4"/>
<dbReference type="EMBL" id="VWFO01000673">
    <property type="protein sequence ID" value="KAA4646128.1"/>
    <property type="molecule type" value="Genomic_DNA"/>
</dbReference>
<reference evidence="1 2" key="1">
    <citation type="journal article" date="2019" name="Nat. Med.">
        <title>A library of human gut bacterial isolates paired with longitudinal multiomics data enables mechanistic microbiome research.</title>
        <authorList>
            <person name="Poyet M."/>
            <person name="Groussin M."/>
            <person name="Gibbons S.M."/>
            <person name="Avila-Pacheco J."/>
            <person name="Jiang X."/>
            <person name="Kearney S.M."/>
            <person name="Perrotta A.R."/>
            <person name="Berdy B."/>
            <person name="Zhao S."/>
            <person name="Lieberman T.D."/>
            <person name="Swanson P.K."/>
            <person name="Smith M."/>
            <person name="Roesemann S."/>
            <person name="Alexander J.E."/>
            <person name="Rich S.A."/>
            <person name="Livny J."/>
            <person name="Vlamakis H."/>
            <person name="Clish C."/>
            <person name="Bullock K."/>
            <person name="Deik A."/>
            <person name="Scott J."/>
            <person name="Pierce K.A."/>
            <person name="Xavier R.J."/>
            <person name="Alm E.J."/>
        </authorList>
    </citation>
    <scope>NUCLEOTIDE SEQUENCE [LARGE SCALE GENOMIC DNA]</scope>
    <source>
        <strain evidence="1 2">BIOML-A14</strain>
    </source>
</reference>